<dbReference type="Pfam" id="PF00162">
    <property type="entry name" value="PGK"/>
    <property type="match status" value="1"/>
</dbReference>
<dbReference type="InterPro" id="IPR001576">
    <property type="entry name" value="Phosphoglycerate_kinase"/>
</dbReference>
<dbReference type="FunFam" id="3.40.50.1260:FF:000003">
    <property type="entry name" value="Phosphoglycerate kinase"/>
    <property type="match status" value="1"/>
</dbReference>
<comment type="catalytic activity">
    <reaction evidence="1 11 14">
        <text>(2R)-3-phosphoglycerate + ATP = (2R)-3-phospho-glyceroyl phosphate + ADP</text>
        <dbReference type="Rhea" id="RHEA:14801"/>
        <dbReference type="ChEBI" id="CHEBI:30616"/>
        <dbReference type="ChEBI" id="CHEBI:57604"/>
        <dbReference type="ChEBI" id="CHEBI:58272"/>
        <dbReference type="ChEBI" id="CHEBI:456216"/>
        <dbReference type="EC" id="2.7.2.3"/>
    </reaction>
</comment>
<dbReference type="GO" id="GO:0006094">
    <property type="term" value="P:gluconeogenesis"/>
    <property type="evidence" value="ECO:0007669"/>
    <property type="project" value="TreeGrafter"/>
</dbReference>
<feature type="binding site" evidence="11 12">
    <location>
        <begin position="22"/>
        <end position="24"/>
    </location>
    <ligand>
        <name>substrate</name>
    </ligand>
</feature>
<evidence type="ECO:0000313" key="15">
    <source>
        <dbReference type="EMBL" id="GAK52665.1"/>
    </source>
</evidence>
<evidence type="ECO:0000256" key="8">
    <source>
        <dbReference type="ARBA" id="ARBA00022741"/>
    </source>
</evidence>
<evidence type="ECO:0000256" key="6">
    <source>
        <dbReference type="ARBA" id="ARBA00016471"/>
    </source>
</evidence>
<dbReference type="GO" id="GO:0043531">
    <property type="term" value="F:ADP binding"/>
    <property type="evidence" value="ECO:0007669"/>
    <property type="project" value="TreeGrafter"/>
</dbReference>
<evidence type="ECO:0000313" key="16">
    <source>
        <dbReference type="Proteomes" id="UP000030700"/>
    </source>
</evidence>
<dbReference type="GO" id="GO:0004618">
    <property type="term" value="F:phosphoglycerate kinase activity"/>
    <property type="evidence" value="ECO:0007669"/>
    <property type="project" value="UniProtKB-UniRule"/>
</dbReference>
<evidence type="ECO:0000256" key="2">
    <source>
        <dbReference type="ARBA" id="ARBA00004838"/>
    </source>
</evidence>
<gene>
    <name evidence="11" type="primary">pgk</name>
    <name evidence="15" type="ORF">U14_03920</name>
</gene>
<feature type="binding site" evidence="11">
    <location>
        <position position="154"/>
    </location>
    <ligand>
        <name>substrate</name>
    </ligand>
</feature>
<keyword evidence="10 11" id="KW-0067">ATP-binding</keyword>
<sequence>MPKKLSIRDVNFANKKVLVRVDFNVPLDKKTKNITDDTRIRAAIPTIEHLVAQGAVVVLASHLGRPDGERKPEYSLAPVAARLADLLKKEIRFLDDCIGDSVKAAIRSAKSGDVLLLENVRFYGGEEKNDPEFARQLADGLDCLVNDAFGTAHRGHASNKGVTKYLSPAVAGLLLEKELEYFGKVIDNPERPLVAILGGAKVSGKLQVINNLMKKVDKLLIGGGMMFTFLKAKGLEVGSSLVEDNLIDTAKDILNQAEKAGMNLLLPIDCVVADKFEATANSKLVNVENIPSGWLGLDIGPASIQLFADALNDAKTVVWNGPMGVFEMEAFSKGTVELAAKIAASNAVSIIGGGDTVAAIEKAGVSEKMSFISTGGGASLELLEGKDLPGVSALTNK</sequence>
<evidence type="ECO:0000256" key="13">
    <source>
        <dbReference type="PIRSR" id="PIRSR000724-2"/>
    </source>
</evidence>
<comment type="subunit">
    <text evidence="4 11">Monomer.</text>
</comment>
<dbReference type="InterPro" id="IPR036043">
    <property type="entry name" value="Phosphoglycerate_kinase_sf"/>
</dbReference>
<feature type="binding site" evidence="11">
    <location>
        <position position="121"/>
    </location>
    <ligand>
        <name>substrate</name>
    </ligand>
</feature>
<dbReference type="InterPro" id="IPR015824">
    <property type="entry name" value="Phosphoglycerate_kinase_N"/>
</dbReference>
<proteinExistence type="inferred from homology"/>
<dbReference type="InterPro" id="IPR015911">
    <property type="entry name" value="Phosphoglycerate_kinase_CS"/>
</dbReference>
<dbReference type="Gene3D" id="3.40.50.1260">
    <property type="entry name" value="Phosphoglycerate kinase, N-terminal domain"/>
    <property type="match status" value="2"/>
</dbReference>
<evidence type="ECO:0000256" key="3">
    <source>
        <dbReference type="ARBA" id="ARBA00008982"/>
    </source>
</evidence>
<dbReference type="EC" id="2.7.2.3" evidence="5 11"/>
<feature type="binding site" evidence="11 12">
    <location>
        <begin position="62"/>
        <end position="65"/>
    </location>
    <ligand>
        <name>substrate</name>
    </ligand>
</feature>
<dbReference type="UniPathway" id="UPA00109">
    <property type="reaction ID" value="UER00185"/>
</dbReference>
<dbReference type="STRING" id="1499966.U14_03920"/>
<dbReference type="CDD" id="cd00318">
    <property type="entry name" value="Phosphoglycerate_kinase"/>
    <property type="match status" value="1"/>
</dbReference>
<dbReference type="GO" id="GO:0005524">
    <property type="term" value="F:ATP binding"/>
    <property type="evidence" value="ECO:0007669"/>
    <property type="project" value="UniProtKB-KW"/>
</dbReference>
<keyword evidence="7 11" id="KW-0808">Transferase</keyword>
<keyword evidence="11" id="KW-0963">Cytoplasm</keyword>
<dbReference type="PROSITE" id="PS00111">
    <property type="entry name" value="PGLYCERATE_KINASE"/>
    <property type="match status" value="1"/>
</dbReference>
<reference evidence="15" key="1">
    <citation type="journal article" date="2015" name="PeerJ">
        <title>First genomic representation of candidate bacterial phylum KSB3 points to enhanced environmental sensing as a trigger of wastewater bulking.</title>
        <authorList>
            <person name="Sekiguchi Y."/>
            <person name="Ohashi A."/>
            <person name="Parks D.H."/>
            <person name="Yamauchi T."/>
            <person name="Tyson G.W."/>
            <person name="Hugenholtz P."/>
        </authorList>
    </citation>
    <scope>NUCLEOTIDE SEQUENCE [LARGE SCALE GENOMIC DNA]</scope>
</reference>
<dbReference type="FunFam" id="3.40.50.1260:FF:000006">
    <property type="entry name" value="Phosphoglycerate kinase"/>
    <property type="match status" value="1"/>
</dbReference>
<feature type="binding site" evidence="11 13">
    <location>
        <position position="327"/>
    </location>
    <ligand>
        <name>ATP</name>
        <dbReference type="ChEBI" id="CHEBI:30616"/>
    </ligand>
</feature>
<dbReference type="GO" id="GO:0006096">
    <property type="term" value="P:glycolytic process"/>
    <property type="evidence" value="ECO:0007669"/>
    <property type="project" value="UniProtKB-UniRule"/>
</dbReference>
<evidence type="ECO:0000256" key="1">
    <source>
        <dbReference type="ARBA" id="ARBA00000642"/>
    </source>
</evidence>
<feature type="binding site" evidence="12">
    <location>
        <position position="39"/>
    </location>
    <ligand>
        <name>(2R)-3-phosphoglycerate</name>
        <dbReference type="ChEBI" id="CHEBI:58272"/>
    </ligand>
</feature>
<protein>
    <recommendedName>
        <fullName evidence="6 11">Phosphoglycerate kinase</fullName>
        <ecNumber evidence="5 11">2.7.2.3</ecNumber>
    </recommendedName>
</protein>
<dbReference type="PRINTS" id="PR00477">
    <property type="entry name" value="PHGLYCKINASE"/>
</dbReference>
<dbReference type="HAMAP" id="MF_00145">
    <property type="entry name" value="Phosphoglyc_kinase"/>
    <property type="match status" value="1"/>
</dbReference>
<accession>A0A0S6W338</accession>
<dbReference type="AlphaFoldDB" id="A0A0S6W338"/>
<dbReference type="EMBL" id="DF820459">
    <property type="protein sequence ID" value="GAK52665.1"/>
    <property type="molecule type" value="Genomic_DNA"/>
</dbReference>
<dbReference type="GO" id="GO:0005829">
    <property type="term" value="C:cytosol"/>
    <property type="evidence" value="ECO:0007669"/>
    <property type="project" value="UniProtKB-ARBA"/>
</dbReference>
<feature type="binding site" evidence="12">
    <location>
        <position position="121"/>
    </location>
    <ligand>
        <name>(2R)-3-phosphoglycerate</name>
        <dbReference type="ChEBI" id="CHEBI:58272"/>
    </ligand>
</feature>
<keyword evidence="8 11" id="KW-0547">Nucleotide-binding</keyword>
<evidence type="ECO:0000256" key="12">
    <source>
        <dbReference type="PIRSR" id="PIRSR000724-1"/>
    </source>
</evidence>
<keyword evidence="11" id="KW-0324">Glycolysis</keyword>
<feature type="binding site" evidence="11">
    <location>
        <position position="296"/>
    </location>
    <ligand>
        <name>ATP</name>
        <dbReference type="ChEBI" id="CHEBI:30616"/>
    </ligand>
</feature>
<evidence type="ECO:0000256" key="10">
    <source>
        <dbReference type="ARBA" id="ARBA00022840"/>
    </source>
</evidence>
<evidence type="ECO:0000256" key="9">
    <source>
        <dbReference type="ARBA" id="ARBA00022777"/>
    </source>
</evidence>
<comment type="subcellular location">
    <subcellularLocation>
        <location evidence="11">Cytoplasm</location>
    </subcellularLocation>
</comment>
<keyword evidence="16" id="KW-1185">Reference proteome</keyword>
<dbReference type="HOGENOM" id="CLU_025427_0_2_0"/>
<feature type="binding site" evidence="11">
    <location>
        <position position="39"/>
    </location>
    <ligand>
        <name>substrate</name>
    </ligand>
</feature>
<evidence type="ECO:0000256" key="14">
    <source>
        <dbReference type="RuleBase" id="RU000532"/>
    </source>
</evidence>
<evidence type="ECO:0000256" key="4">
    <source>
        <dbReference type="ARBA" id="ARBA00011245"/>
    </source>
</evidence>
<feature type="binding site" evidence="12">
    <location>
        <position position="154"/>
    </location>
    <ligand>
        <name>(2R)-3-phosphoglycerate</name>
        <dbReference type="ChEBI" id="CHEBI:58272"/>
    </ligand>
</feature>
<dbReference type="PANTHER" id="PTHR11406">
    <property type="entry name" value="PHOSPHOGLYCERATE KINASE"/>
    <property type="match status" value="1"/>
</dbReference>
<evidence type="ECO:0000256" key="5">
    <source>
        <dbReference type="ARBA" id="ARBA00013061"/>
    </source>
</evidence>
<comment type="similarity">
    <text evidence="3 11 14">Belongs to the phosphoglycerate kinase family.</text>
</comment>
<dbReference type="Proteomes" id="UP000030700">
    <property type="component" value="Unassembled WGS sequence"/>
</dbReference>
<organism evidence="15">
    <name type="scientific">Candidatus Moduliflexus flocculans</name>
    <dbReference type="NCBI Taxonomy" id="1499966"/>
    <lineage>
        <taxon>Bacteria</taxon>
        <taxon>Candidatus Moduliflexota</taxon>
        <taxon>Candidatus Moduliflexia</taxon>
        <taxon>Candidatus Moduliflexales</taxon>
        <taxon>Candidatus Moduliflexaceae</taxon>
    </lineage>
</organism>
<evidence type="ECO:0000256" key="11">
    <source>
        <dbReference type="HAMAP-Rule" id="MF_00145"/>
    </source>
</evidence>
<name>A0A0S6W338_9BACT</name>
<evidence type="ECO:0000256" key="7">
    <source>
        <dbReference type="ARBA" id="ARBA00022679"/>
    </source>
</evidence>
<feature type="binding site" evidence="11 13">
    <location>
        <position position="205"/>
    </location>
    <ligand>
        <name>ATP</name>
        <dbReference type="ChEBI" id="CHEBI:30616"/>
    </ligand>
</feature>
<dbReference type="PANTHER" id="PTHR11406:SF23">
    <property type="entry name" value="PHOSPHOGLYCERATE KINASE 1, CHLOROPLASTIC-RELATED"/>
    <property type="match status" value="1"/>
</dbReference>
<feature type="binding site" evidence="11 13">
    <location>
        <begin position="353"/>
        <end position="356"/>
    </location>
    <ligand>
        <name>ATP</name>
        <dbReference type="ChEBI" id="CHEBI:30616"/>
    </ligand>
</feature>
<dbReference type="PIRSF" id="PIRSF000724">
    <property type="entry name" value="Pgk"/>
    <property type="match status" value="1"/>
</dbReference>
<comment type="pathway">
    <text evidence="2 11">Carbohydrate degradation; glycolysis; pyruvate from D-glyceraldehyde 3-phosphate: step 2/5.</text>
</comment>
<dbReference type="SUPFAM" id="SSF53748">
    <property type="entry name" value="Phosphoglycerate kinase"/>
    <property type="match status" value="1"/>
</dbReference>
<keyword evidence="9 11" id="KW-0418">Kinase</keyword>